<feature type="transmembrane region" description="Helical" evidence="8">
    <location>
        <begin position="95"/>
        <end position="113"/>
    </location>
</feature>
<dbReference type="InterPro" id="IPR050173">
    <property type="entry name" value="ABC_transporter_C-like"/>
</dbReference>
<dbReference type="Pfam" id="PF00005">
    <property type="entry name" value="ABC_tran"/>
    <property type="match status" value="2"/>
</dbReference>
<dbReference type="PROSITE" id="PS50929">
    <property type="entry name" value="ABC_TM1F"/>
    <property type="match status" value="2"/>
</dbReference>
<keyword evidence="4" id="KW-0547">Nucleotide-binding</keyword>
<evidence type="ECO:0000256" key="6">
    <source>
        <dbReference type="ARBA" id="ARBA00022989"/>
    </source>
</evidence>
<evidence type="ECO:0000259" key="10">
    <source>
        <dbReference type="PROSITE" id="PS50929"/>
    </source>
</evidence>
<dbReference type="PROSITE" id="PS00211">
    <property type="entry name" value="ABC_TRANSPORTER_1"/>
    <property type="match status" value="2"/>
</dbReference>
<proteinExistence type="predicted"/>
<gene>
    <name evidence="12" type="primary">LOC107225998</name>
</gene>
<dbReference type="SUPFAM" id="SSF90123">
    <property type="entry name" value="ABC transporter transmembrane region"/>
    <property type="match status" value="2"/>
</dbReference>
<dbReference type="PROSITE" id="PS50893">
    <property type="entry name" value="ABC_TRANSPORTER_2"/>
    <property type="match status" value="2"/>
</dbReference>
<comment type="subcellular location">
    <subcellularLocation>
        <location evidence="1">Membrane</location>
        <topology evidence="1">Multi-pass membrane protein</topology>
    </subcellularLocation>
</comment>
<dbReference type="InterPro" id="IPR027417">
    <property type="entry name" value="P-loop_NTPase"/>
</dbReference>
<dbReference type="PANTHER" id="PTHR24223:SF415">
    <property type="entry name" value="FI20190P1"/>
    <property type="match status" value="1"/>
</dbReference>
<evidence type="ECO:0000313" key="11">
    <source>
        <dbReference type="Proteomes" id="UP000829291"/>
    </source>
</evidence>
<dbReference type="GeneID" id="107225998"/>
<dbReference type="InterPro" id="IPR003439">
    <property type="entry name" value="ABC_transporter-like_ATP-bd"/>
</dbReference>
<dbReference type="Gene3D" id="3.40.50.300">
    <property type="entry name" value="P-loop containing nucleotide triphosphate hydrolases"/>
    <property type="match status" value="2"/>
</dbReference>
<keyword evidence="2" id="KW-0813">Transport</keyword>
<organism evidence="11 12">
    <name type="scientific">Neodiprion lecontei</name>
    <name type="common">Redheaded pine sawfly</name>
    <dbReference type="NCBI Taxonomy" id="441921"/>
    <lineage>
        <taxon>Eukaryota</taxon>
        <taxon>Metazoa</taxon>
        <taxon>Ecdysozoa</taxon>
        <taxon>Arthropoda</taxon>
        <taxon>Hexapoda</taxon>
        <taxon>Insecta</taxon>
        <taxon>Pterygota</taxon>
        <taxon>Neoptera</taxon>
        <taxon>Endopterygota</taxon>
        <taxon>Hymenoptera</taxon>
        <taxon>Tenthredinoidea</taxon>
        <taxon>Diprionidae</taxon>
        <taxon>Diprioninae</taxon>
        <taxon>Neodiprion</taxon>
    </lineage>
</organism>
<evidence type="ECO:0000256" key="1">
    <source>
        <dbReference type="ARBA" id="ARBA00004141"/>
    </source>
</evidence>
<dbReference type="SMART" id="SM00382">
    <property type="entry name" value="AAA"/>
    <property type="match status" value="2"/>
</dbReference>
<evidence type="ECO:0000256" key="5">
    <source>
        <dbReference type="ARBA" id="ARBA00022840"/>
    </source>
</evidence>
<feature type="domain" description="ABC transmembrane type-1" evidence="10">
    <location>
        <begin position="754"/>
        <end position="1067"/>
    </location>
</feature>
<keyword evidence="7 8" id="KW-0472">Membrane</keyword>
<feature type="domain" description="ABC transporter" evidence="9">
    <location>
        <begin position="1104"/>
        <end position="1335"/>
    </location>
</feature>
<dbReference type="GO" id="GO:0005524">
    <property type="term" value="F:ATP binding"/>
    <property type="evidence" value="ECO:0007669"/>
    <property type="project" value="UniProtKB-KW"/>
</dbReference>
<feature type="transmembrane region" description="Helical" evidence="8">
    <location>
        <begin position="222"/>
        <end position="242"/>
    </location>
</feature>
<feature type="transmembrane region" description="Helical" evidence="8">
    <location>
        <begin position="322"/>
        <end position="339"/>
    </location>
</feature>
<feature type="transmembrane region" description="Helical" evidence="8">
    <location>
        <begin position="896"/>
        <end position="916"/>
    </location>
</feature>
<evidence type="ECO:0000256" key="7">
    <source>
        <dbReference type="ARBA" id="ARBA00023136"/>
    </source>
</evidence>
<keyword evidence="3 8" id="KW-0812">Transmembrane</keyword>
<dbReference type="Proteomes" id="UP000829291">
    <property type="component" value="Chromosome 5"/>
</dbReference>
<reference evidence="12" key="1">
    <citation type="submission" date="2025-08" db="UniProtKB">
        <authorList>
            <consortium name="RefSeq"/>
        </authorList>
    </citation>
    <scope>IDENTIFICATION</scope>
    <source>
        <tissue evidence="12">Thorax and Abdomen</tissue>
    </source>
</reference>
<dbReference type="RefSeq" id="XP_046597092.1">
    <property type="nucleotide sequence ID" value="XM_046741136.1"/>
</dbReference>
<feature type="transmembrane region" description="Helical" evidence="8">
    <location>
        <begin position="248"/>
        <end position="267"/>
    </location>
</feature>
<dbReference type="InterPro" id="IPR017871">
    <property type="entry name" value="ABC_transporter-like_CS"/>
</dbReference>
<dbReference type="Pfam" id="PF00664">
    <property type="entry name" value="ABC_membrane"/>
    <property type="match status" value="2"/>
</dbReference>
<feature type="transmembrane region" description="Helical" evidence="8">
    <location>
        <begin position="146"/>
        <end position="169"/>
    </location>
</feature>
<feature type="transmembrane region" description="Helical" evidence="8">
    <location>
        <begin position="998"/>
        <end position="1031"/>
    </location>
</feature>
<dbReference type="SUPFAM" id="SSF52540">
    <property type="entry name" value="P-loop containing nucleoside triphosphate hydrolases"/>
    <property type="match status" value="2"/>
</dbReference>
<evidence type="ECO:0000256" key="3">
    <source>
        <dbReference type="ARBA" id="ARBA00022692"/>
    </source>
</evidence>
<feature type="domain" description="ABC transmembrane type-1" evidence="10">
    <location>
        <begin position="108"/>
        <end position="377"/>
    </location>
</feature>
<keyword evidence="5 12" id="KW-0067">ATP-binding</keyword>
<dbReference type="PANTHER" id="PTHR24223">
    <property type="entry name" value="ATP-BINDING CASSETTE SUB-FAMILY C"/>
    <property type="match status" value="1"/>
</dbReference>
<dbReference type="InterPro" id="IPR003593">
    <property type="entry name" value="AAA+_ATPase"/>
</dbReference>
<protein>
    <submittedName>
        <fullName evidence="12">ATP-binding cassette sub-family C member 4 isoform X1</fullName>
    </submittedName>
</protein>
<dbReference type="CDD" id="cd18579">
    <property type="entry name" value="ABC_6TM_ABCC_D1"/>
    <property type="match status" value="1"/>
</dbReference>
<dbReference type="CDD" id="cd03250">
    <property type="entry name" value="ABCC_MRP_domain1"/>
    <property type="match status" value="1"/>
</dbReference>
<feature type="transmembrane region" description="Helical" evidence="8">
    <location>
        <begin position="922"/>
        <end position="939"/>
    </location>
</feature>
<feature type="transmembrane region" description="Helical" evidence="8">
    <location>
        <begin position="743"/>
        <end position="767"/>
    </location>
</feature>
<dbReference type="InterPro" id="IPR036640">
    <property type="entry name" value="ABC1_TM_sf"/>
</dbReference>
<dbReference type="InterPro" id="IPR044746">
    <property type="entry name" value="ABCC_6TM_D1"/>
</dbReference>
<feature type="transmembrane region" description="Helical" evidence="8">
    <location>
        <begin position="345"/>
        <end position="374"/>
    </location>
</feature>
<dbReference type="CDD" id="cd03244">
    <property type="entry name" value="ABCC_MRP_domain2"/>
    <property type="match status" value="1"/>
</dbReference>
<accession>A0ABM3G9Z8</accession>
<name>A0ABM3G9Z8_NEOLC</name>
<evidence type="ECO:0000313" key="12">
    <source>
        <dbReference type="RefSeq" id="XP_046597092.1"/>
    </source>
</evidence>
<feature type="domain" description="ABC transporter" evidence="9">
    <location>
        <begin position="445"/>
        <end position="683"/>
    </location>
</feature>
<keyword evidence="6 8" id="KW-1133">Transmembrane helix</keyword>
<dbReference type="InterPro" id="IPR011527">
    <property type="entry name" value="ABC1_TM_dom"/>
</dbReference>
<evidence type="ECO:0000256" key="8">
    <source>
        <dbReference type="SAM" id="Phobius"/>
    </source>
</evidence>
<evidence type="ECO:0000256" key="4">
    <source>
        <dbReference type="ARBA" id="ARBA00022741"/>
    </source>
</evidence>
<sequence>MNSEVKHSQKNPEEKSNFLSLLIFGWMAPIFWKGAKQDLQITDLQYDPLRADQSEYLGDLLEREWSKELLESEAELTRKENGEKKAKRRASLTRAIIRAFWFPYMLQGLLLLVQSTALHVSQPMLQEWIIGYFNHGEKNLVTQSEVLVYAGCLVIVTLLVVFITHHTTLRTQQIGMRVRVACCSILYRKILRIDQASFNNTVSGRVANLISNDVARFDMVPVFLHHIWIMPIQVMLIGYVMWRSVGVASLVGIGTMMLQTIPIQGYLSHLSAKLRSKIAVKTDERVHLMSELILGIQVVKMYSWEKPFESIMSKVRGLEVKLIGYTSYLRGFYLSVMAFSERVSLYLTLITFVIMGNSLTAQITFVLASLFSILQFSCTICFPQAIIQAGEANVSLDRLTDFLLLDEFKHTENFAVITEIEKNGVSNNTKRIKSPGQQTRNEVEIEMCKIAANWVHGQLPPTLSEVSLTITARSLCALVGPVGSGKSSLLHLVLGELPIRAGKLSLLAGGNGSKTKIIDTRDIRISYASQDPWLFSGSVRDNILFGQPFDKERYHEVTRVCALLKDFEQLPQGDLSFVGERGAALSGGQKARVNLARAVYRDADLYLLDDPLSAVDPRVGRHLLEECISGFLKGKTRILVTHQLQYLQKADTVVVLNHGFVEHQGTFAELAKSNCHIFGSELSDENNEAAHCNDNNSDELDCKTQTTKFWDELKLTTHRVVEGGIGDEEAATGKMSNKVYQGYLTAGNSLCSLIFIAAIFIAGQIAVSGTDYWVAYWTNQETQKMASMESTANVDCRETTSIKLSDLKWCDEFRLLSSNLPIYIYTFCIAGLVILTTLRSFLFVRMCMNASRQIHDSMFNNILRATMRFFNTNPSGRIMNRFSKDIGTMDEVLPKVMLEALQIFAILLGIMAMVVIVNHWMIIPTVVMAVVLYVVRIYYLKTALNVKRLEGMSKAKSPVFSHVNSTLAGLTTIRSRGKSVQELLMREFDRHQDAHTGAWYLTIVASNAFGFILDLVSCSFIACVCFSSILMDNESTLPGSVGLAISQSLILTGLVQYGVRQSTEVISQMTSVERVLQYTNDLPKEGPFTSNNTPASTWPLKGGLILNNVSMRYVEDKPPVLKNLNLTINPGWKIGIVGRTGAGKSSIISALFRLTEVGGEGEIQLDGIDTKSIGLHELRPRISIIPQEPILFSASLRFNLDPFNQFSDAELWDSLRQVELGEVVQTLDFQVTRGGANFSVGQRQLICLARAVLRRNRILVLDEATANVDRGTDALIQKAIRQRFTDCTILTIAHRINTIMDSDRVLVMAEGRIVEFGHPYSLLKNHQDGPFSKMVKQTGSSTSKKLIAIAESAYQLTNSGLEENLNDTLVTNNQDNSTYL</sequence>
<keyword evidence="11" id="KW-1185">Reference proteome</keyword>
<evidence type="ECO:0000256" key="2">
    <source>
        <dbReference type="ARBA" id="ARBA00022448"/>
    </source>
</evidence>
<evidence type="ECO:0000259" key="9">
    <source>
        <dbReference type="PROSITE" id="PS50893"/>
    </source>
</evidence>
<feature type="transmembrane region" description="Helical" evidence="8">
    <location>
        <begin position="822"/>
        <end position="844"/>
    </location>
</feature>
<dbReference type="Gene3D" id="1.20.1560.10">
    <property type="entry name" value="ABC transporter type 1, transmembrane domain"/>
    <property type="match status" value="2"/>
</dbReference>